<dbReference type="AlphaFoldDB" id="L0ABB3"/>
<dbReference type="InParanoid" id="L0ABB3"/>
<protein>
    <submittedName>
        <fullName evidence="3">Putative prefoldin, molecular chaperone implicated in de novo protein folding</fullName>
    </submittedName>
</protein>
<evidence type="ECO:0000313" key="4">
    <source>
        <dbReference type="Proteomes" id="UP000010469"/>
    </source>
</evidence>
<keyword evidence="1" id="KW-0143">Chaperone</keyword>
<accession>L0ABB3</accession>
<organism evidence="3 4">
    <name type="scientific">Caldisphaera lagunensis (strain DSM 15908 / JCM 11604 / ANMR 0165 / IC-154)</name>
    <dbReference type="NCBI Taxonomy" id="1056495"/>
    <lineage>
        <taxon>Archaea</taxon>
        <taxon>Thermoproteota</taxon>
        <taxon>Thermoprotei</taxon>
        <taxon>Acidilobales</taxon>
        <taxon>Caldisphaeraceae</taxon>
        <taxon>Caldisphaera</taxon>
    </lineage>
</organism>
<dbReference type="STRING" id="1056495.Calag_1481"/>
<dbReference type="InterPro" id="IPR004127">
    <property type="entry name" value="Prefoldin_subunit_alpha"/>
</dbReference>
<dbReference type="RefSeq" id="WP_015233080.1">
    <property type="nucleotide sequence ID" value="NC_019791.1"/>
</dbReference>
<dbReference type="GeneID" id="14212741"/>
<evidence type="ECO:0000256" key="1">
    <source>
        <dbReference type="ARBA" id="ARBA00023186"/>
    </source>
</evidence>
<keyword evidence="2" id="KW-0175">Coiled coil</keyword>
<dbReference type="Pfam" id="PF02996">
    <property type="entry name" value="Prefoldin"/>
    <property type="match status" value="1"/>
</dbReference>
<dbReference type="FunCoup" id="L0ABB3">
    <property type="interactions" value="2"/>
</dbReference>
<name>L0ABB3_CALLD</name>
<evidence type="ECO:0000256" key="2">
    <source>
        <dbReference type="SAM" id="Coils"/>
    </source>
</evidence>
<keyword evidence="4" id="KW-1185">Reference proteome</keyword>
<dbReference type="KEGG" id="clg:Calag_1481"/>
<sequence>MSKTQTIDVNTLIVQLEAIRSEISQLRSFISQLLLQRDGIVKAKSSIDAIGNSSEENIIFPLDPGYMAMTIAKPLDKNHFIIYLGADIYAKLETNEAMKILTEKESELNNAINDVSQRLSQLEKLQDQYESVLQQISEQAQQQKV</sequence>
<dbReference type="SUPFAM" id="SSF46579">
    <property type="entry name" value="Prefoldin"/>
    <property type="match status" value="1"/>
</dbReference>
<reference evidence="4" key="1">
    <citation type="submission" date="2012-03" db="EMBL/GenBank/DDBJ databases">
        <title>Complete genome of Caldisphaera lagunensis DSM 15908.</title>
        <authorList>
            <person name="Lucas S."/>
            <person name="Copeland A."/>
            <person name="Lapidus A."/>
            <person name="Glavina del Rio T."/>
            <person name="Dalin E."/>
            <person name="Tice H."/>
            <person name="Bruce D."/>
            <person name="Goodwin L."/>
            <person name="Pitluck S."/>
            <person name="Peters L."/>
            <person name="Mikhailova N."/>
            <person name="Teshima H."/>
            <person name="Kyrpides N."/>
            <person name="Mavromatis K."/>
            <person name="Ivanova N."/>
            <person name="Brettin T."/>
            <person name="Detter J.C."/>
            <person name="Han C."/>
            <person name="Larimer F."/>
            <person name="Land M."/>
            <person name="Hauser L."/>
            <person name="Markowitz V."/>
            <person name="Cheng J.-F."/>
            <person name="Hugenholtz P."/>
            <person name="Woyke T."/>
            <person name="Wu D."/>
            <person name="Spring S."/>
            <person name="Schroeder M."/>
            <person name="Brambilla E."/>
            <person name="Klenk H.-P."/>
            <person name="Eisen J.A."/>
        </authorList>
    </citation>
    <scope>NUCLEOTIDE SEQUENCE [LARGE SCALE GENOMIC DNA]</scope>
    <source>
        <strain evidence="4">DSM 15908 / JCM 11604 / IC-154</strain>
    </source>
</reference>
<dbReference type="HOGENOM" id="CLU_1801580_0_0_2"/>
<evidence type="ECO:0000313" key="3">
    <source>
        <dbReference type="EMBL" id="AFZ71183.1"/>
    </source>
</evidence>
<dbReference type="eggNOG" id="arCOG01341">
    <property type="taxonomic scope" value="Archaea"/>
</dbReference>
<dbReference type="EMBL" id="CP003378">
    <property type="protein sequence ID" value="AFZ71183.1"/>
    <property type="molecule type" value="Genomic_DNA"/>
</dbReference>
<dbReference type="Gene3D" id="1.10.287.370">
    <property type="match status" value="1"/>
</dbReference>
<gene>
    <name evidence="3" type="ordered locus">Calag_1481</name>
</gene>
<dbReference type="InterPro" id="IPR009053">
    <property type="entry name" value="Prefoldin"/>
</dbReference>
<proteinExistence type="predicted"/>
<dbReference type="Proteomes" id="UP000010469">
    <property type="component" value="Chromosome"/>
</dbReference>
<feature type="coiled-coil region" evidence="2">
    <location>
        <begin position="98"/>
        <end position="142"/>
    </location>
</feature>